<sequence length="311" mass="35287">MILEIGNMDAMEEVKKELNKLNKSDLIRIIIGKKVPTDLKTSIKVIQYVESEKIGSLDATDEILDNFIADNAEPVSEITLKYELKIANIQVEASTRLIKELERTISNQDLIISLLQNPANLEVKHESNTNTGSSVAVPSPEYVATGNGRKINSKPEIRQNRQVTHHQVSSALMQVQQNIKMNDIQTLGQNVSQTRSDGKIVGNNSDNVDLASKDKVWVYATKYKTSYTTEKMENYLQSKFPGHEFSCTLYKNKIKGSNSFRISADAELRDTLFKPHTWPSGIEVSEYFFRRKRTFQKSPKFSGSTTRRQHK</sequence>
<evidence type="ECO:0000313" key="1">
    <source>
        <dbReference type="RefSeq" id="XP_028147827.1"/>
    </source>
</evidence>
<proteinExistence type="predicted"/>
<organism evidence="1">
    <name type="scientific">Diabrotica virgifera virgifera</name>
    <name type="common">western corn rootworm</name>
    <dbReference type="NCBI Taxonomy" id="50390"/>
    <lineage>
        <taxon>Eukaryota</taxon>
        <taxon>Metazoa</taxon>
        <taxon>Ecdysozoa</taxon>
        <taxon>Arthropoda</taxon>
        <taxon>Hexapoda</taxon>
        <taxon>Insecta</taxon>
        <taxon>Pterygota</taxon>
        <taxon>Neoptera</taxon>
        <taxon>Endopterygota</taxon>
        <taxon>Coleoptera</taxon>
        <taxon>Polyphaga</taxon>
        <taxon>Cucujiformia</taxon>
        <taxon>Chrysomeloidea</taxon>
        <taxon>Chrysomelidae</taxon>
        <taxon>Galerucinae</taxon>
        <taxon>Diabroticina</taxon>
        <taxon>Diabroticites</taxon>
        <taxon>Diabrotica</taxon>
    </lineage>
</organism>
<dbReference type="RefSeq" id="XP_028147827.1">
    <property type="nucleotide sequence ID" value="XM_028292026.1"/>
</dbReference>
<accession>A0A6P7GP72</accession>
<name>A0A6P7GP72_DIAVI</name>
<protein>
    <submittedName>
        <fullName evidence="1">Uncharacterized protein LOC114341231</fullName>
    </submittedName>
</protein>
<reference evidence="1" key="1">
    <citation type="submission" date="2025-08" db="UniProtKB">
        <authorList>
            <consortium name="RefSeq"/>
        </authorList>
    </citation>
    <scope>IDENTIFICATION</scope>
    <source>
        <tissue evidence="1">Whole insect</tissue>
    </source>
</reference>
<gene>
    <name evidence="1" type="primary">LOC114341231</name>
</gene>
<dbReference type="InParanoid" id="A0A6P7GP72"/>
<dbReference type="AlphaFoldDB" id="A0A6P7GP72"/>